<evidence type="ECO:0000256" key="1">
    <source>
        <dbReference type="ARBA" id="ARBA00004141"/>
    </source>
</evidence>
<dbReference type="GO" id="GO:0000139">
    <property type="term" value="C:Golgi membrane"/>
    <property type="evidence" value="ECO:0007669"/>
    <property type="project" value="TreeGrafter"/>
</dbReference>
<evidence type="ECO:0000256" key="7">
    <source>
        <dbReference type="ARBA" id="ARBA00039668"/>
    </source>
</evidence>
<dbReference type="InterPro" id="IPR013657">
    <property type="entry name" value="SCL35B1-4/HUT1"/>
</dbReference>
<dbReference type="Pfam" id="PF08449">
    <property type="entry name" value="UAA"/>
    <property type="match status" value="1"/>
</dbReference>
<evidence type="ECO:0000256" key="2">
    <source>
        <dbReference type="ARBA" id="ARBA00010694"/>
    </source>
</evidence>
<name>A0AAD4N8X6_9BILA</name>
<evidence type="ECO:0000313" key="9">
    <source>
        <dbReference type="EMBL" id="KAI1720779.1"/>
    </source>
</evidence>
<accession>A0AAD4N8X6</accession>
<dbReference type="GO" id="GO:0005789">
    <property type="term" value="C:endoplasmic reticulum membrane"/>
    <property type="evidence" value="ECO:0007669"/>
    <property type="project" value="TreeGrafter"/>
</dbReference>
<keyword evidence="10" id="KW-1185">Reference proteome</keyword>
<feature type="transmembrane region" description="Helical" evidence="8">
    <location>
        <begin position="366"/>
        <end position="387"/>
    </location>
</feature>
<feature type="transmembrane region" description="Helical" evidence="8">
    <location>
        <begin position="294"/>
        <end position="313"/>
    </location>
</feature>
<organism evidence="9 10">
    <name type="scientific">Ditylenchus destructor</name>
    <dbReference type="NCBI Taxonomy" id="166010"/>
    <lineage>
        <taxon>Eukaryota</taxon>
        <taxon>Metazoa</taxon>
        <taxon>Ecdysozoa</taxon>
        <taxon>Nematoda</taxon>
        <taxon>Chromadorea</taxon>
        <taxon>Rhabditida</taxon>
        <taxon>Tylenchina</taxon>
        <taxon>Tylenchomorpha</taxon>
        <taxon>Sphaerularioidea</taxon>
        <taxon>Anguinidae</taxon>
        <taxon>Anguininae</taxon>
        <taxon>Ditylenchus</taxon>
    </lineage>
</organism>
<feature type="transmembrane region" description="Helical" evidence="8">
    <location>
        <begin position="167"/>
        <end position="188"/>
    </location>
</feature>
<feature type="transmembrane region" description="Helical" evidence="8">
    <location>
        <begin position="123"/>
        <end position="143"/>
    </location>
</feature>
<comment type="similarity">
    <text evidence="2">Belongs to the nucleotide-sugar transporter family. SLC35B subfamily.</text>
</comment>
<comment type="caution">
    <text evidence="9">The sequence shown here is derived from an EMBL/GenBank/DDBJ whole genome shotgun (WGS) entry which is preliminary data.</text>
</comment>
<dbReference type="PANTHER" id="PTHR10778">
    <property type="entry name" value="SOLUTE CARRIER FAMILY 35 MEMBER B"/>
    <property type="match status" value="1"/>
</dbReference>
<evidence type="ECO:0000256" key="8">
    <source>
        <dbReference type="SAM" id="Phobius"/>
    </source>
</evidence>
<protein>
    <recommendedName>
        <fullName evidence="7">Adenosine 3'-phospho 5'-phosphosulfate transporter 1</fullName>
    </recommendedName>
</protein>
<sequence length="453" mass="51761">MHGNHSMQHQQPDNFLLQQPDDMQISYQDWVPRLIIILLGYASVLLPFYCIIRIIQRRCRESDYNFRQTRFHKFLRSFAVGHPEYQLVQSKQQPSTTINQSSDQNAQVIAAKSSRRRSFVRDCFKVFLYFAGIQVTLVCMGFFQEKIVTRGYARNTDPTTEDRFEDAQFLVFVNRLVGFLLAGAYFMYDWYRQPVHIPPLYTQSFASISNTISSWCQYEALKYVSFPTQTVCKASKVVPTMIMGRVLRKQRYSTTDYLMALSLVAGASLFFLSINQNGGTSKKSTGGANVLTQHSTTISGLILMFGYLMTDAFTPNFQKKLLEAKVSRCQMMFYMNGVSAFLCLASLFQQMSLFTSLAFVFSHNGIFADCFLLSLAGSLGQVFIYMTIDEFGPVALSVMMTMRQIFSIVLSSVYFSHPISILGVFGLAVCFGSIFADTYRKYFCDNTRTKIRR</sequence>
<evidence type="ECO:0000256" key="4">
    <source>
        <dbReference type="ARBA" id="ARBA00022692"/>
    </source>
</evidence>
<dbReference type="EMBL" id="JAKKPZ010000005">
    <property type="protein sequence ID" value="KAI1720779.1"/>
    <property type="molecule type" value="Genomic_DNA"/>
</dbReference>
<gene>
    <name evidence="9" type="ORF">DdX_05025</name>
</gene>
<dbReference type="AlphaFoldDB" id="A0AAD4N8X6"/>
<dbReference type="GO" id="GO:0046964">
    <property type="term" value="F:3'-phosphoadenosine 5'-phosphosulfate transmembrane transporter activity"/>
    <property type="evidence" value="ECO:0007669"/>
    <property type="project" value="TreeGrafter"/>
</dbReference>
<keyword evidence="5 8" id="KW-1133">Transmembrane helix</keyword>
<keyword evidence="6 8" id="KW-0472">Membrane</keyword>
<feature type="transmembrane region" description="Helical" evidence="8">
    <location>
        <begin position="421"/>
        <end position="443"/>
    </location>
</feature>
<dbReference type="PANTHER" id="PTHR10778:SF13">
    <property type="entry name" value="ADENOSINE 3'-PHOSPHO 5'-PHOSPHOSULFATE TRANSPORTER 1"/>
    <property type="match status" value="1"/>
</dbReference>
<reference evidence="9" key="1">
    <citation type="submission" date="2022-01" db="EMBL/GenBank/DDBJ databases">
        <title>Genome Sequence Resource for Two Populations of Ditylenchus destructor, the Migratory Endoparasitic Phytonematode.</title>
        <authorList>
            <person name="Zhang H."/>
            <person name="Lin R."/>
            <person name="Xie B."/>
        </authorList>
    </citation>
    <scope>NUCLEOTIDE SEQUENCE</scope>
    <source>
        <strain evidence="9">BazhouSP</strain>
    </source>
</reference>
<proteinExistence type="inferred from homology"/>
<feature type="transmembrane region" description="Helical" evidence="8">
    <location>
        <begin position="333"/>
        <end position="360"/>
    </location>
</feature>
<comment type="subcellular location">
    <subcellularLocation>
        <location evidence="1">Membrane</location>
        <topology evidence="1">Multi-pass membrane protein</topology>
    </subcellularLocation>
</comment>
<evidence type="ECO:0000256" key="6">
    <source>
        <dbReference type="ARBA" id="ARBA00023136"/>
    </source>
</evidence>
<keyword evidence="3" id="KW-0813">Transport</keyword>
<evidence type="ECO:0000256" key="3">
    <source>
        <dbReference type="ARBA" id="ARBA00022448"/>
    </source>
</evidence>
<feature type="transmembrane region" description="Helical" evidence="8">
    <location>
        <begin position="30"/>
        <end position="52"/>
    </location>
</feature>
<feature type="transmembrane region" description="Helical" evidence="8">
    <location>
        <begin position="257"/>
        <end position="274"/>
    </location>
</feature>
<evidence type="ECO:0000256" key="5">
    <source>
        <dbReference type="ARBA" id="ARBA00022989"/>
    </source>
</evidence>
<keyword evidence="4 8" id="KW-0812">Transmembrane</keyword>
<evidence type="ECO:0000313" key="10">
    <source>
        <dbReference type="Proteomes" id="UP001201812"/>
    </source>
</evidence>
<feature type="transmembrane region" description="Helical" evidence="8">
    <location>
        <begin position="394"/>
        <end position="415"/>
    </location>
</feature>
<dbReference type="Proteomes" id="UP001201812">
    <property type="component" value="Unassembled WGS sequence"/>
</dbReference>